<reference evidence="2" key="1">
    <citation type="submission" date="2018-04" db="EMBL/GenBank/DDBJ databases">
        <title>Whole genome sequencing of Hypsizygus marmoreus.</title>
        <authorList>
            <person name="Choi I.-G."/>
            <person name="Min B."/>
            <person name="Kim J.-G."/>
            <person name="Kim S."/>
            <person name="Oh Y.-L."/>
            <person name="Kong W.-S."/>
            <person name="Park H."/>
            <person name="Jeong J."/>
            <person name="Song E.-S."/>
        </authorList>
    </citation>
    <scope>NUCLEOTIDE SEQUENCE [LARGE SCALE GENOMIC DNA]</scope>
    <source>
        <strain evidence="2">51987-8</strain>
    </source>
</reference>
<feature type="region of interest" description="Disordered" evidence="1">
    <location>
        <begin position="163"/>
        <end position="203"/>
    </location>
</feature>
<feature type="region of interest" description="Disordered" evidence="1">
    <location>
        <begin position="61"/>
        <end position="80"/>
    </location>
</feature>
<protein>
    <submittedName>
        <fullName evidence="2">Uncharacterized protein</fullName>
    </submittedName>
</protein>
<sequence length="203" mass="22344">MMLLRQFPASSMSMTGIAFPSLPDSLPSNSSVLLSLLASIVLLSFIRATFLCLRTNVSKQPQQSQVTVPEKTVQRSEEPRQRRSSWAWGLLTWDSLPTLPVSLAMSETESNGRGVGLQSKRVEGPTQNWQQPRVRRSGPAFESPLPALYQSEVPVSMAKMIMSRHTYRKPTNRPPARTVTPPSRTSVPPAAPSPTPSHPPSMV</sequence>
<keyword evidence="3" id="KW-1185">Reference proteome</keyword>
<dbReference type="AlphaFoldDB" id="A0A369J5R0"/>
<feature type="compositionally biased region" description="Pro residues" evidence="1">
    <location>
        <begin position="189"/>
        <end position="203"/>
    </location>
</feature>
<feature type="region of interest" description="Disordered" evidence="1">
    <location>
        <begin position="110"/>
        <end position="142"/>
    </location>
</feature>
<evidence type="ECO:0000313" key="2">
    <source>
        <dbReference type="EMBL" id="RDB17391.1"/>
    </source>
</evidence>
<feature type="compositionally biased region" description="Low complexity" evidence="1">
    <location>
        <begin position="177"/>
        <end position="188"/>
    </location>
</feature>
<name>A0A369J5R0_HYPMA</name>
<dbReference type="InParanoid" id="A0A369J5R0"/>
<gene>
    <name evidence="2" type="ORF">Hypma_001680</name>
</gene>
<accession>A0A369J5R0</accession>
<evidence type="ECO:0000256" key="1">
    <source>
        <dbReference type="SAM" id="MobiDB-lite"/>
    </source>
</evidence>
<organism evidence="2 3">
    <name type="scientific">Hypsizygus marmoreus</name>
    <name type="common">White beech mushroom</name>
    <name type="synonym">Agaricus marmoreus</name>
    <dbReference type="NCBI Taxonomy" id="39966"/>
    <lineage>
        <taxon>Eukaryota</taxon>
        <taxon>Fungi</taxon>
        <taxon>Dikarya</taxon>
        <taxon>Basidiomycota</taxon>
        <taxon>Agaricomycotina</taxon>
        <taxon>Agaricomycetes</taxon>
        <taxon>Agaricomycetidae</taxon>
        <taxon>Agaricales</taxon>
        <taxon>Tricholomatineae</taxon>
        <taxon>Lyophyllaceae</taxon>
        <taxon>Hypsizygus</taxon>
    </lineage>
</organism>
<dbReference type="Proteomes" id="UP000076154">
    <property type="component" value="Unassembled WGS sequence"/>
</dbReference>
<evidence type="ECO:0000313" key="3">
    <source>
        <dbReference type="Proteomes" id="UP000076154"/>
    </source>
</evidence>
<dbReference type="EMBL" id="LUEZ02000113">
    <property type="protein sequence ID" value="RDB17391.1"/>
    <property type="molecule type" value="Genomic_DNA"/>
</dbReference>
<proteinExistence type="predicted"/>
<comment type="caution">
    <text evidence="2">The sequence shown here is derived from an EMBL/GenBank/DDBJ whole genome shotgun (WGS) entry which is preliminary data.</text>
</comment>
<dbReference type="OrthoDB" id="2791511at2759"/>